<organism evidence="7 8">
    <name type="scientific">Candidatus Pantoea multigeneris</name>
    <dbReference type="NCBI Taxonomy" id="2608357"/>
    <lineage>
        <taxon>Bacteria</taxon>
        <taxon>Pseudomonadati</taxon>
        <taxon>Pseudomonadota</taxon>
        <taxon>Gammaproteobacteria</taxon>
        <taxon>Enterobacterales</taxon>
        <taxon>Erwiniaceae</taxon>
        <taxon>Pantoea</taxon>
    </lineage>
</organism>
<dbReference type="PIRSF" id="PIRSF006060">
    <property type="entry name" value="AA_transporter"/>
    <property type="match status" value="1"/>
</dbReference>
<evidence type="ECO:0000256" key="3">
    <source>
        <dbReference type="ARBA" id="ARBA00022692"/>
    </source>
</evidence>
<dbReference type="PANTHER" id="PTHR42770">
    <property type="entry name" value="AMINO ACID TRANSPORTER-RELATED"/>
    <property type="match status" value="1"/>
</dbReference>
<evidence type="ECO:0000256" key="2">
    <source>
        <dbReference type="ARBA" id="ARBA00022475"/>
    </source>
</evidence>
<comment type="caution">
    <text evidence="7">The sequence shown here is derived from an EMBL/GenBank/DDBJ whole genome shotgun (WGS) entry which is preliminary data.</text>
</comment>
<feature type="transmembrane region" description="Helical" evidence="6">
    <location>
        <begin position="16"/>
        <end position="34"/>
    </location>
</feature>
<feature type="transmembrane region" description="Helical" evidence="6">
    <location>
        <begin position="222"/>
        <end position="244"/>
    </location>
</feature>
<dbReference type="PANTHER" id="PTHR42770:SF7">
    <property type="entry name" value="MEMBRANE PROTEIN"/>
    <property type="match status" value="1"/>
</dbReference>
<dbReference type="Gene3D" id="1.20.1740.10">
    <property type="entry name" value="Amino acid/polyamine transporter I"/>
    <property type="match status" value="1"/>
</dbReference>
<gene>
    <name evidence="7" type="ORF">F3J40_11250</name>
</gene>
<dbReference type="InterPro" id="IPR050367">
    <property type="entry name" value="APC_superfamily"/>
</dbReference>
<feature type="transmembrane region" description="Helical" evidence="6">
    <location>
        <begin position="264"/>
        <end position="287"/>
    </location>
</feature>
<evidence type="ECO:0000256" key="6">
    <source>
        <dbReference type="SAM" id="Phobius"/>
    </source>
</evidence>
<sequence>MRGCIMSAIGSETIKGYMVATIGVSIVIAGQFSGWNLGLVFGWKNMLAGALLMLVFYLCFLQLVAEMGSTWPSAGGLAKYTAAAFGKLPGGMVNVAMATALVAGTGIVGSFIAAYAQSITGFDATTIKVMLFVAVLMLHLAGSKEAMWLVLLAGLVAVMTLVVFSGISMPHFQPQRLGDTPFSWHSMILALPFALWLFVGVEQAVTTSEEVRDPGRDLPRGLMLSLLILTITGSGVLLFAPGLAGTTQLAQAGDPLLAALDSVGLSRLHLLIGAGAVFGLIASFFSLTWSASRQLFDLARSGFVPSYFATCSRKGTPVPAISLVMALGFGVSFINLDKVLVAMVVLFTASYFLTTLAWFRLRQTQAQTPRPYRAFGGHLTATLSLMLSVVIFYACFSGDISTLLAVGAVFALVLAWHTLKRKSYLPTPG</sequence>
<feature type="transmembrane region" description="Helical" evidence="6">
    <location>
        <begin position="371"/>
        <end position="394"/>
    </location>
</feature>
<keyword evidence="4 6" id="KW-1133">Transmembrane helix</keyword>
<evidence type="ECO:0000256" key="1">
    <source>
        <dbReference type="ARBA" id="ARBA00004651"/>
    </source>
</evidence>
<keyword evidence="2" id="KW-1003">Cell membrane</keyword>
<dbReference type="Pfam" id="PF13520">
    <property type="entry name" value="AA_permease_2"/>
    <property type="match status" value="1"/>
</dbReference>
<evidence type="ECO:0000313" key="7">
    <source>
        <dbReference type="EMBL" id="NIF22174.1"/>
    </source>
</evidence>
<accession>A0ABX0RBM6</accession>
<name>A0ABX0RBM6_9GAMM</name>
<feature type="transmembrane region" description="Helical" evidence="6">
    <location>
        <begin position="340"/>
        <end position="359"/>
    </location>
</feature>
<evidence type="ECO:0000313" key="8">
    <source>
        <dbReference type="Proteomes" id="UP001515683"/>
    </source>
</evidence>
<feature type="transmembrane region" description="Helical" evidence="6">
    <location>
        <begin position="316"/>
        <end position="334"/>
    </location>
</feature>
<keyword evidence="8" id="KW-1185">Reference proteome</keyword>
<dbReference type="InterPro" id="IPR002293">
    <property type="entry name" value="AA/rel_permease1"/>
</dbReference>
<comment type="subcellular location">
    <subcellularLocation>
        <location evidence="1">Cell membrane</location>
        <topology evidence="1">Multi-pass membrane protein</topology>
    </subcellularLocation>
</comment>
<feature type="transmembrane region" description="Helical" evidence="6">
    <location>
        <begin position="95"/>
        <end position="116"/>
    </location>
</feature>
<dbReference type="Proteomes" id="UP001515683">
    <property type="component" value="Unassembled WGS sequence"/>
</dbReference>
<feature type="transmembrane region" description="Helical" evidence="6">
    <location>
        <begin position="122"/>
        <end position="141"/>
    </location>
</feature>
<dbReference type="EMBL" id="VWXF01000004">
    <property type="protein sequence ID" value="NIF22174.1"/>
    <property type="molecule type" value="Genomic_DNA"/>
</dbReference>
<feature type="transmembrane region" description="Helical" evidence="6">
    <location>
        <begin position="148"/>
        <end position="170"/>
    </location>
</feature>
<reference evidence="7 8" key="1">
    <citation type="journal article" date="2019" name="bioRxiv">
        <title>Bacteria contribute to plant secondary compound degradation in a generalist herbivore system.</title>
        <authorList>
            <person name="Francoeur C.B."/>
            <person name="Khadempour L."/>
            <person name="Moreira-Soto R.D."/>
            <person name="Gotting K."/>
            <person name="Book A.J."/>
            <person name="Pinto-Tomas A.A."/>
            <person name="Keefover-Ring K."/>
            <person name="Currie C.R."/>
        </authorList>
    </citation>
    <scope>NUCLEOTIDE SEQUENCE [LARGE SCALE GENOMIC DNA]</scope>
    <source>
        <strain evidence="7">Acro-835</strain>
    </source>
</reference>
<keyword evidence="3 6" id="KW-0812">Transmembrane</keyword>
<evidence type="ECO:0000256" key="4">
    <source>
        <dbReference type="ARBA" id="ARBA00022989"/>
    </source>
</evidence>
<feature type="transmembrane region" description="Helical" evidence="6">
    <location>
        <begin position="46"/>
        <end position="65"/>
    </location>
</feature>
<protein>
    <submittedName>
        <fullName evidence="7">Amino acid permease</fullName>
    </submittedName>
</protein>
<feature type="transmembrane region" description="Helical" evidence="6">
    <location>
        <begin position="182"/>
        <end position="201"/>
    </location>
</feature>
<keyword evidence="5 6" id="KW-0472">Membrane</keyword>
<proteinExistence type="predicted"/>
<feature type="transmembrane region" description="Helical" evidence="6">
    <location>
        <begin position="400"/>
        <end position="419"/>
    </location>
</feature>
<evidence type="ECO:0000256" key="5">
    <source>
        <dbReference type="ARBA" id="ARBA00023136"/>
    </source>
</evidence>